<name>A0A8T0J1V0_CERPU</name>
<feature type="compositionally biased region" description="Polar residues" evidence="1">
    <location>
        <begin position="91"/>
        <end position="103"/>
    </location>
</feature>
<keyword evidence="4" id="KW-1185">Reference proteome</keyword>
<evidence type="ECO:0000256" key="2">
    <source>
        <dbReference type="SAM" id="SignalP"/>
    </source>
</evidence>
<dbReference type="AlphaFoldDB" id="A0A8T0J1V0"/>
<feature type="region of interest" description="Disordered" evidence="1">
    <location>
        <begin position="82"/>
        <end position="103"/>
    </location>
</feature>
<sequence length="133" mass="14630">MQPLSPPSKSLTRLLLTLRLHATSSLFLQTAHAHSRAASQHLKHFRLLPAPRLQSAPPSLATILIHTKTTETHAFHFTKPEPIPTPLPNLSALSETPPNSTTTRAATIQSTIITIYTRNLSTKTPHRRTPSPT</sequence>
<reference evidence="3" key="1">
    <citation type="submission" date="2020-06" db="EMBL/GenBank/DDBJ databases">
        <title>WGS assembly of Ceratodon purpureus strain R40.</title>
        <authorList>
            <person name="Carey S.B."/>
            <person name="Jenkins J."/>
            <person name="Shu S."/>
            <person name="Lovell J.T."/>
            <person name="Sreedasyam A."/>
            <person name="Maumus F."/>
            <person name="Tiley G.P."/>
            <person name="Fernandez-Pozo N."/>
            <person name="Barry K."/>
            <person name="Chen C."/>
            <person name="Wang M."/>
            <person name="Lipzen A."/>
            <person name="Daum C."/>
            <person name="Saski C.A."/>
            <person name="Payton A.C."/>
            <person name="Mcbreen J.C."/>
            <person name="Conrad R.E."/>
            <person name="Kollar L.M."/>
            <person name="Olsson S."/>
            <person name="Huttunen S."/>
            <person name="Landis J.B."/>
            <person name="Wickett N.J."/>
            <person name="Johnson M.G."/>
            <person name="Rensing S.A."/>
            <person name="Grimwood J."/>
            <person name="Schmutz J."/>
            <person name="Mcdaniel S.F."/>
        </authorList>
    </citation>
    <scope>NUCLEOTIDE SEQUENCE</scope>
    <source>
        <strain evidence="3">R40</strain>
    </source>
</reference>
<dbReference type="Proteomes" id="UP000822688">
    <property type="component" value="Chromosome 1"/>
</dbReference>
<keyword evidence="2" id="KW-0732">Signal</keyword>
<evidence type="ECO:0000313" key="4">
    <source>
        <dbReference type="Proteomes" id="UP000822688"/>
    </source>
</evidence>
<gene>
    <name evidence="3" type="ORF">KC19_1G026900</name>
</gene>
<dbReference type="EMBL" id="CM026421">
    <property type="protein sequence ID" value="KAG0589527.1"/>
    <property type="molecule type" value="Genomic_DNA"/>
</dbReference>
<accession>A0A8T0J1V0</accession>
<evidence type="ECO:0000313" key="3">
    <source>
        <dbReference type="EMBL" id="KAG0589527.1"/>
    </source>
</evidence>
<comment type="caution">
    <text evidence="3">The sequence shown here is derived from an EMBL/GenBank/DDBJ whole genome shotgun (WGS) entry which is preliminary data.</text>
</comment>
<proteinExistence type="predicted"/>
<feature type="chain" id="PRO_5035881572" evidence="2">
    <location>
        <begin position="34"/>
        <end position="133"/>
    </location>
</feature>
<organism evidence="3 4">
    <name type="scientific">Ceratodon purpureus</name>
    <name type="common">Fire moss</name>
    <name type="synonym">Dicranum purpureum</name>
    <dbReference type="NCBI Taxonomy" id="3225"/>
    <lineage>
        <taxon>Eukaryota</taxon>
        <taxon>Viridiplantae</taxon>
        <taxon>Streptophyta</taxon>
        <taxon>Embryophyta</taxon>
        <taxon>Bryophyta</taxon>
        <taxon>Bryophytina</taxon>
        <taxon>Bryopsida</taxon>
        <taxon>Dicranidae</taxon>
        <taxon>Pseudoditrichales</taxon>
        <taxon>Ditrichaceae</taxon>
        <taxon>Ceratodon</taxon>
    </lineage>
</organism>
<evidence type="ECO:0000256" key="1">
    <source>
        <dbReference type="SAM" id="MobiDB-lite"/>
    </source>
</evidence>
<feature type="signal peptide" evidence="2">
    <location>
        <begin position="1"/>
        <end position="33"/>
    </location>
</feature>
<protein>
    <submittedName>
        <fullName evidence="3">Uncharacterized protein</fullName>
    </submittedName>
</protein>